<gene>
    <name evidence="1" type="ORF">HNR50_003307</name>
</gene>
<reference evidence="1 2" key="1">
    <citation type="submission" date="2020-08" db="EMBL/GenBank/DDBJ databases">
        <title>Genomic Encyclopedia of Type Strains, Phase IV (KMG-IV): sequencing the most valuable type-strain genomes for metagenomic binning, comparative biology and taxonomic classification.</title>
        <authorList>
            <person name="Goeker M."/>
        </authorList>
    </citation>
    <scope>NUCLEOTIDE SEQUENCE [LARGE SCALE GENOMIC DNA]</scope>
    <source>
        <strain evidence="1 2">DSM 2461</strain>
    </source>
</reference>
<keyword evidence="2" id="KW-1185">Reference proteome</keyword>
<evidence type="ECO:0008006" key="3">
    <source>
        <dbReference type="Google" id="ProtNLM"/>
    </source>
</evidence>
<accession>A0A841REI8</accession>
<protein>
    <recommendedName>
        <fullName evidence="3">SH3 domain-containing protein</fullName>
    </recommendedName>
</protein>
<name>A0A841REI8_9SPIO</name>
<dbReference type="Proteomes" id="UP000587760">
    <property type="component" value="Unassembled WGS sequence"/>
</dbReference>
<organism evidence="1 2">
    <name type="scientific">Spirochaeta isovalerica</name>
    <dbReference type="NCBI Taxonomy" id="150"/>
    <lineage>
        <taxon>Bacteria</taxon>
        <taxon>Pseudomonadati</taxon>
        <taxon>Spirochaetota</taxon>
        <taxon>Spirochaetia</taxon>
        <taxon>Spirochaetales</taxon>
        <taxon>Spirochaetaceae</taxon>
        <taxon>Spirochaeta</taxon>
    </lineage>
</organism>
<proteinExistence type="predicted"/>
<dbReference type="EMBL" id="JACHGJ010000007">
    <property type="protein sequence ID" value="MBB6481627.1"/>
    <property type="molecule type" value="Genomic_DNA"/>
</dbReference>
<sequence>MSKRIVYAATVLLILMTLTSCNRKIGSGVVLWTPDETVLENGTVVNIYEESKIRHTYFVARPGEKETTEIDTWRIEFFEGLKEAEEYAEAYKPYINTYTYTERSGGLVVRDEPVVKQNNRVYKLRQGQEIKVIGRSEEPVPVGNLNDYWYHILTGDGVAGYAYGATLVVYSMNDTGMVIENANDTTDTLLETFLNGVWRPTYYNDMITKNVIDLTRFKESFALKVDPEKKEITLRLQDRNITEKYTDITKFGAKRYDFEGTSFRVTLVSDSVASVFYKHDGKDVNEAFVRLSENVNEIVSAELERRKALLTELMEKGERFTSANYGSVNIIDDTGRFIWNNIEELINRNIISSQSEPQGRIEFSRFPDTLIKNTYKGVITFSFRNGSEANFLYSYTEKGVSFIYVPDRYIKNRIVTTDQFFDPVLIYFEFEKPAEEEES</sequence>
<dbReference type="RefSeq" id="WP_184747865.1">
    <property type="nucleotide sequence ID" value="NZ_JACHGJ010000007.1"/>
</dbReference>
<dbReference type="AlphaFoldDB" id="A0A841REI8"/>
<evidence type="ECO:0000313" key="1">
    <source>
        <dbReference type="EMBL" id="MBB6481627.1"/>
    </source>
</evidence>
<dbReference type="PROSITE" id="PS51257">
    <property type="entry name" value="PROKAR_LIPOPROTEIN"/>
    <property type="match status" value="1"/>
</dbReference>
<comment type="caution">
    <text evidence="1">The sequence shown here is derived from an EMBL/GenBank/DDBJ whole genome shotgun (WGS) entry which is preliminary data.</text>
</comment>
<evidence type="ECO:0000313" key="2">
    <source>
        <dbReference type="Proteomes" id="UP000587760"/>
    </source>
</evidence>